<name>A0AAV4EEL9_9GAST</name>
<keyword evidence="3" id="KW-1185">Reference proteome</keyword>
<dbReference type="Proteomes" id="UP000762676">
    <property type="component" value="Unassembled WGS sequence"/>
</dbReference>
<proteinExistence type="predicted"/>
<accession>A0AAV4EEL9</accession>
<feature type="compositionally biased region" description="Pro residues" evidence="1">
    <location>
        <begin position="85"/>
        <end position="95"/>
    </location>
</feature>
<feature type="compositionally biased region" description="Polar residues" evidence="1">
    <location>
        <begin position="34"/>
        <end position="74"/>
    </location>
</feature>
<feature type="compositionally biased region" description="Low complexity" evidence="1">
    <location>
        <begin position="112"/>
        <end position="134"/>
    </location>
</feature>
<evidence type="ECO:0000256" key="1">
    <source>
        <dbReference type="SAM" id="MobiDB-lite"/>
    </source>
</evidence>
<protein>
    <submittedName>
        <fullName evidence="2">Aryl hydrocarbon receptor nuclear translocator-like protein 1</fullName>
    </submittedName>
</protein>
<evidence type="ECO:0000313" key="2">
    <source>
        <dbReference type="EMBL" id="GFR59528.1"/>
    </source>
</evidence>
<feature type="compositionally biased region" description="Polar residues" evidence="1">
    <location>
        <begin position="272"/>
        <end position="287"/>
    </location>
</feature>
<gene>
    <name evidence="2" type="ORF">ElyMa_003508800</name>
</gene>
<feature type="compositionally biased region" description="Polar residues" evidence="1">
    <location>
        <begin position="176"/>
        <end position="192"/>
    </location>
</feature>
<keyword evidence="2" id="KW-0675">Receptor</keyword>
<organism evidence="2 3">
    <name type="scientific">Elysia marginata</name>
    <dbReference type="NCBI Taxonomy" id="1093978"/>
    <lineage>
        <taxon>Eukaryota</taxon>
        <taxon>Metazoa</taxon>
        <taxon>Spiralia</taxon>
        <taxon>Lophotrochozoa</taxon>
        <taxon>Mollusca</taxon>
        <taxon>Gastropoda</taxon>
        <taxon>Heterobranchia</taxon>
        <taxon>Euthyneura</taxon>
        <taxon>Panpulmonata</taxon>
        <taxon>Sacoglossa</taxon>
        <taxon>Placobranchoidea</taxon>
        <taxon>Plakobranchidae</taxon>
        <taxon>Elysia</taxon>
    </lineage>
</organism>
<dbReference type="EMBL" id="BMAT01007188">
    <property type="protein sequence ID" value="GFR59528.1"/>
    <property type="molecule type" value="Genomic_DNA"/>
</dbReference>
<reference evidence="2 3" key="1">
    <citation type="journal article" date="2021" name="Elife">
        <title>Chloroplast acquisition without the gene transfer in kleptoplastic sea slugs, Plakobranchus ocellatus.</title>
        <authorList>
            <person name="Maeda T."/>
            <person name="Takahashi S."/>
            <person name="Yoshida T."/>
            <person name="Shimamura S."/>
            <person name="Takaki Y."/>
            <person name="Nagai Y."/>
            <person name="Toyoda A."/>
            <person name="Suzuki Y."/>
            <person name="Arimoto A."/>
            <person name="Ishii H."/>
            <person name="Satoh N."/>
            <person name="Nishiyama T."/>
            <person name="Hasebe M."/>
            <person name="Maruyama T."/>
            <person name="Minagawa J."/>
            <person name="Obokata J."/>
            <person name="Shigenobu S."/>
        </authorList>
    </citation>
    <scope>NUCLEOTIDE SEQUENCE [LARGE SCALE GENOMIC DNA]</scope>
</reference>
<dbReference type="AlphaFoldDB" id="A0AAV4EEL9"/>
<sequence>MLSGATLVGAGRIGKQIANECTEQISKSACPAADSSNLGNHNSSKSHTSASGQKSQGSFGLTVPTSLANPTQLSPGAAAQTPSSMLPPPPPPPAMPGSVTDSRYPINHGALKSGSSTLTTTTNTSSSSSFSSSINISKNSNNNNLSNVGFNCTANANSSRGSNNSTANFLFTDTNITSRGNNSPSTSNTLCGSNNNNRNYPNSSAISNINGTANCMLGSVSTRNLDLLYPLGKLGEITRKSPPPHPSPVLCRRVLYVCCLALSACTRQLSGQGTSNHWSESHVSSDNGLGMHHSQSDDSSTEGSLIQSVMQEQNMDSMQNPGTDVNDEAALAFLMSLLEADAGLGGPVDFNDLPWPL</sequence>
<feature type="region of interest" description="Disordered" evidence="1">
    <location>
        <begin position="176"/>
        <end position="197"/>
    </location>
</feature>
<feature type="region of interest" description="Disordered" evidence="1">
    <location>
        <begin position="30"/>
        <end position="134"/>
    </location>
</feature>
<comment type="caution">
    <text evidence="2">The sequence shown here is derived from an EMBL/GenBank/DDBJ whole genome shotgun (WGS) entry which is preliminary data.</text>
</comment>
<evidence type="ECO:0000313" key="3">
    <source>
        <dbReference type="Proteomes" id="UP000762676"/>
    </source>
</evidence>
<feature type="region of interest" description="Disordered" evidence="1">
    <location>
        <begin position="272"/>
        <end position="305"/>
    </location>
</feature>